<comment type="caution">
    <text evidence="8">The sequence shown here is derived from an EMBL/GenBank/DDBJ whole genome shotgun (WGS) entry which is preliminary data.</text>
</comment>
<dbReference type="GO" id="GO:0016020">
    <property type="term" value="C:membrane"/>
    <property type="evidence" value="ECO:0007669"/>
    <property type="project" value="UniProtKB-SubCell"/>
</dbReference>
<reference evidence="8 9" key="1">
    <citation type="submission" date="2020-04" db="EMBL/GenBank/DDBJ databases">
        <authorList>
            <person name="Alioto T."/>
            <person name="Alioto T."/>
            <person name="Gomez Garrido J."/>
        </authorList>
    </citation>
    <scope>NUCLEOTIDE SEQUENCE [LARGE SCALE GENOMIC DNA]</scope>
</reference>
<dbReference type="EMBL" id="CADEPI010000016">
    <property type="protein sequence ID" value="CAB3364502.1"/>
    <property type="molecule type" value="Genomic_DNA"/>
</dbReference>
<evidence type="ECO:0000256" key="5">
    <source>
        <dbReference type="SAM" id="Phobius"/>
    </source>
</evidence>
<feature type="transmembrane region" description="Helical" evidence="5">
    <location>
        <begin position="335"/>
        <end position="359"/>
    </location>
</feature>
<dbReference type="Gene3D" id="1.20.1070.10">
    <property type="entry name" value="Rhodopsin 7-helix transmembrane proteins"/>
    <property type="match status" value="1"/>
</dbReference>
<dbReference type="PROSITE" id="PS50261">
    <property type="entry name" value="G_PROTEIN_RECEP_F2_4"/>
    <property type="match status" value="1"/>
</dbReference>
<dbReference type="Pfam" id="PF00002">
    <property type="entry name" value="7tm_2"/>
    <property type="match status" value="1"/>
</dbReference>
<name>A0A8S1C5U0_9INSE</name>
<keyword evidence="4 5" id="KW-0472">Membrane</keyword>
<dbReference type="PANTHER" id="PTHR46953:SF1">
    <property type="entry name" value="G-PROTEIN COUPLED RECEPTOR MTH-LIKE 1-RELATED"/>
    <property type="match status" value="1"/>
</dbReference>
<dbReference type="OrthoDB" id="6134459at2759"/>
<evidence type="ECO:0000256" key="6">
    <source>
        <dbReference type="SAM" id="SignalP"/>
    </source>
</evidence>
<evidence type="ECO:0000256" key="2">
    <source>
        <dbReference type="ARBA" id="ARBA00022692"/>
    </source>
</evidence>
<evidence type="ECO:0000256" key="3">
    <source>
        <dbReference type="ARBA" id="ARBA00022989"/>
    </source>
</evidence>
<dbReference type="InterPro" id="IPR017981">
    <property type="entry name" value="GPCR_2-like_7TM"/>
</dbReference>
<feature type="transmembrane region" description="Helical" evidence="5">
    <location>
        <begin position="268"/>
        <end position="292"/>
    </location>
</feature>
<keyword evidence="9" id="KW-1185">Reference proteome</keyword>
<feature type="transmembrane region" description="Helical" evidence="5">
    <location>
        <begin position="438"/>
        <end position="457"/>
    </location>
</feature>
<feature type="domain" description="G-protein coupled receptors family 2 profile 2" evidence="7">
    <location>
        <begin position="267"/>
        <end position="547"/>
    </location>
</feature>
<evidence type="ECO:0000259" key="7">
    <source>
        <dbReference type="PROSITE" id="PS50261"/>
    </source>
</evidence>
<comment type="subcellular location">
    <subcellularLocation>
        <location evidence="1">Membrane</location>
        <topology evidence="1">Multi-pass membrane protein</topology>
    </subcellularLocation>
</comment>
<dbReference type="AlphaFoldDB" id="A0A8S1C5U0"/>
<dbReference type="CDD" id="cd15039">
    <property type="entry name" value="7tmB3_Methuselah-like"/>
    <property type="match status" value="1"/>
</dbReference>
<keyword evidence="3 5" id="KW-1133">Transmembrane helix</keyword>
<feature type="transmembrane region" description="Helical" evidence="5">
    <location>
        <begin position="524"/>
        <end position="545"/>
    </location>
</feature>
<feature type="transmembrane region" description="Helical" evidence="5">
    <location>
        <begin position="495"/>
        <end position="518"/>
    </location>
</feature>
<organism evidence="8 9">
    <name type="scientific">Cloeon dipterum</name>
    <dbReference type="NCBI Taxonomy" id="197152"/>
    <lineage>
        <taxon>Eukaryota</taxon>
        <taxon>Metazoa</taxon>
        <taxon>Ecdysozoa</taxon>
        <taxon>Arthropoda</taxon>
        <taxon>Hexapoda</taxon>
        <taxon>Insecta</taxon>
        <taxon>Pterygota</taxon>
        <taxon>Palaeoptera</taxon>
        <taxon>Ephemeroptera</taxon>
        <taxon>Pisciforma</taxon>
        <taxon>Baetidae</taxon>
        <taxon>Cloeon</taxon>
    </lineage>
</organism>
<accession>A0A8S1C5U0</accession>
<evidence type="ECO:0000256" key="1">
    <source>
        <dbReference type="ARBA" id="ARBA00004141"/>
    </source>
</evidence>
<protein>
    <recommendedName>
        <fullName evidence="7">G-protein coupled receptors family 2 profile 2 domain-containing protein</fullName>
    </recommendedName>
</protein>
<feature type="chain" id="PRO_5035819061" description="G-protein coupled receptors family 2 profile 2 domain-containing protein" evidence="6">
    <location>
        <begin position="19"/>
        <end position="614"/>
    </location>
</feature>
<keyword evidence="6" id="KW-0732">Signal</keyword>
<dbReference type="InterPro" id="IPR000832">
    <property type="entry name" value="GPCR_2_secretin-like"/>
</dbReference>
<evidence type="ECO:0000313" key="8">
    <source>
        <dbReference type="EMBL" id="CAB3364502.1"/>
    </source>
</evidence>
<evidence type="ECO:0000256" key="4">
    <source>
        <dbReference type="ARBA" id="ARBA00023136"/>
    </source>
</evidence>
<dbReference type="GO" id="GO:0004930">
    <property type="term" value="F:G protein-coupled receptor activity"/>
    <property type="evidence" value="ECO:0007669"/>
    <property type="project" value="InterPro"/>
</dbReference>
<dbReference type="InterPro" id="IPR052808">
    <property type="entry name" value="GPCR_Mth-like"/>
</dbReference>
<feature type="transmembrane region" description="Helical" evidence="5">
    <location>
        <begin position="380"/>
        <end position="401"/>
    </location>
</feature>
<feature type="signal peptide" evidence="6">
    <location>
        <begin position="1"/>
        <end position="18"/>
    </location>
</feature>
<gene>
    <name evidence="8" type="ORF">CLODIP_2_CD09288</name>
</gene>
<sequence length="614" mass="68676">MRRRLVWLLLTVAGAASAAINKCCPAGQQLHPDLKSCIASDAPADFFQSHILLLGNETGGQFNMPCPTDESDALVFNSEDMNFRLDADTLDLLPSVVKGADRFAVDAYCIDKVSAVNNDTLWIAFTCPCVAGVCVRTCCGRGKVIRKASAHQDSALFCDSVTDDEWRHWSPLDSAESNNNGYYPLEAVPKCMGDERLTKLPILSLTIASDGNVSIETEESYEILQMDSRSCLGLYEVHNDSDSSSTYLTRLLLECLEDGHTPLKLSRVIIYTILFLIGAVFLLATIVVHLALPVLTKGVRGKGLVAHCASMFVAHIALIIVQLEGSTLSDGPCHFMAYLIQFTLLAGFFWLNVMCFDISMTFRSLQSMVPRGMLSERKQFAWYTVYAVGGPFIIFVVTISLNHAYRGSPDPDANFWLADPQIGISTCWFDAERNGILVFFYGPIGILLLINLTLFLFTTYKICKLSRAANMINQNDNSQRHNSEHKRTLSQKQRFILFLKLFGLMGIPWVFEIISWKVKGADEYWYFTDAINILRSVFIFTTFCCKRKVWRLLCEKYPKIKELALMMGRQPASNTATESSRSNPNESYAETMNGVSMETLAVDLQPAPRRSVHQ</sequence>
<dbReference type="PANTHER" id="PTHR46953">
    <property type="entry name" value="G-PROTEIN COUPLED RECEPTOR MTH-LIKE 1-RELATED"/>
    <property type="match status" value="1"/>
</dbReference>
<evidence type="ECO:0000313" key="9">
    <source>
        <dbReference type="Proteomes" id="UP000494165"/>
    </source>
</evidence>
<dbReference type="Proteomes" id="UP000494165">
    <property type="component" value="Unassembled WGS sequence"/>
</dbReference>
<keyword evidence="2 5" id="KW-0812">Transmembrane</keyword>
<feature type="transmembrane region" description="Helical" evidence="5">
    <location>
        <begin position="304"/>
        <end position="323"/>
    </location>
</feature>
<dbReference type="GO" id="GO:0007166">
    <property type="term" value="P:cell surface receptor signaling pathway"/>
    <property type="evidence" value="ECO:0007669"/>
    <property type="project" value="InterPro"/>
</dbReference>
<proteinExistence type="predicted"/>